<feature type="coiled-coil region" evidence="1">
    <location>
        <begin position="178"/>
        <end position="268"/>
    </location>
</feature>
<dbReference type="SUPFAM" id="SSF57997">
    <property type="entry name" value="Tropomyosin"/>
    <property type="match status" value="1"/>
</dbReference>
<keyword evidence="1" id="KW-0175">Coiled coil</keyword>
<dbReference type="OrthoDB" id="6894078at2"/>
<protein>
    <submittedName>
        <fullName evidence="3">Uncharacterized protein</fullName>
    </submittedName>
</protein>
<organism evidence="3 4">
    <name type="scientific">Neptunomonas antarctica</name>
    <dbReference type="NCBI Taxonomy" id="619304"/>
    <lineage>
        <taxon>Bacteria</taxon>
        <taxon>Pseudomonadati</taxon>
        <taxon>Pseudomonadota</taxon>
        <taxon>Gammaproteobacteria</taxon>
        <taxon>Oceanospirillales</taxon>
        <taxon>Oceanospirillaceae</taxon>
        <taxon>Neptunomonas</taxon>
    </lineage>
</organism>
<evidence type="ECO:0000256" key="2">
    <source>
        <dbReference type="SAM" id="Phobius"/>
    </source>
</evidence>
<evidence type="ECO:0000256" key="1">
    <source>
        <dbReference type="SAM" id="Coils"/>
    </source>
</evidence>
<dbReference type="EMBL" id="FTOE01000001">
    <property type="protein sequence ID" value="SIS44527.1"/>
    <property type="molecule type" value="Genomic_DNA"/>
</dbReference>
<keyword evidence="4" id="KW-1185">Reference proteome</keyword>
<dbReference type="Gene3D" id="1.10.287.1490">
    <property type="match status" value="1"/>
</dbReference>
<dbReference type="RefSeq" id="WP_054342805.1">
    <property type="nucleotide sequence ID" value="NZ_FTOE01000001.1"/>
</dbReference>
<accession>A0A1N7J5K5</accession>
<dbReference type="AlphaFoldDB" id="A0A1N7J5K5"/>
<keyword evidence="2" id="KW-1133">Transmembrane helix</keyword>
<feature type="transmembrane region" description="Helical" evidence="2">
    <location>
        <begin position="329"/>
        <end position="349"/>
    </location>
</feature>
<gene>
    <name evidence="3" type="ORF">SAMN05421760_101637</name>
</gene>
<keyword evidence="2" id="KW-0812">Transmembrane</keyword>
<evidence type="ECO:0000313" key="3">
    <source>
        <dbReference type="EMBL" id="SIS44527.1"/>
    </source>
</evidence>
<keyword evidence="2" id="KW-0472">Membrane</keyword>
<dbReference type="Proteomes" id="UP000185999">
    <property type="component" value="Unassembled WGS sequence"/>
</dbReference>
<name>A0A1N7J5K5_9GAMM</name>
<proteinExistence type="predicted"/>
<reference evidence="4" key="1">
    <citation type="submission" date="2017-01" db="EMBL/GenBank/DDBJ databases">
        <authorList>
            <person name="Varghese N."/>
            <person name="Submissions S."/>
        </authorList>
    </citation>
    <scope>NUCLEOTIDE SEQUENCE [LARGE SCALE GENOMIC DNA]</scope>
    <source>
        <strain evidence="4">DSM 22306</strain>
    </source>
</reference>
<feature type="transmembrane region" description="Helical" evidence="2">
    <location>
        <begin position="290"/>
        <end position="309"/>
    </location>
</feature>
<sequence length="438" mass="49719">MSEKIAELNDGFNDISLTKLKFLSIRRFSKKTNKTTKLINNKDSSSYIKGQNRDFGFELLEPVYIHKISISSEGYSSYKSVTFSGETIGNKKFEKKQLINSDGSFDIVINNVIKSFEFKPDKDYKSSPLIKSIEVTGLSLVEFNIAIGEIADIDGYHAAASEKLAGITADYTNKQMGLETVDSELQSLQKEKSELENSVEELYNLIEKSDEDLSEVERNIASIKTEELAVRNRITSYEQNLDKSKNELNELNITIIKNKKTLNSLENDINLFPTDIRGFVEQGASNIQRYLLLSFLPIAALFYVTWYLFDNAAFFSEIYTNLNLSQMFSLLISRLPFVLVSVAIISACYKITSIFVSEIMNINNQRLTLSKISIIAKDVHDSSTFDLNLSESQRYEFRTKLKMDLLKSHLKGDIADDYSYVGSPILQDSLERDVEVSK</sequence>
<evidence type="ECO:0000313" key="4">
    <source>
        <dbReference type="Proteomes" id="UP000185999"/>
    </source>
</evidence>